<reference evidence="1 2" key="1">
    <citation type="journal article" date="2016" name="Nat. Biotechnol.">
        <title>Measurement of bacterial replication rates in microbial communities.</title>
        <authorList>
            <person name="Brown C.T."/>
            <person name="Olm M.R."/>
            <person name="Thomas B.C."/>
            <person name="Banfield J.F."/>
        </authorList>
    </citation>
    <scope>NUCLEOTIDE SEQUENCE [LARGE SCALE GENOMIC DNA]</scope>
    <source>
        <strain evidence="1">CAG:67_53_122</strain>
    </source>
</reference>
<evidence type="ECO:0000313" key="1">
    <source>
        <dbReference type="EMBL" id="OKY93586.1"/>
    </source>
</evidence>
<comment type="caution">
    <text evidence="1">The sequence shown here is derived from an EMBL/GenBank/DDBJ whole genome shotgun (WGS) entry which is preliminary data.</text>
</comment>
<dbReference type="STRING" id="28117.BHV66_07970"/>
<sequence>MYNTQKCIIFVMPNTKYDMEVELTEKEWDLIESIRNYHKAYPNGKEEQEWYIEMILQELLDRD</sequence>
<gene>
    <name evidence="1" type="ORF">BHV66_07970</name>
</gene>
<dbReference type="EMBL" id="MNQH01000033">
    <property type="protein sequence ID" value="OKY93586.1"/>
    <property type="molecule type" value="Genomic_DNA"/>
</dbReference>
<protein>
    <submittedName>
        <fullName evidence="1">Uncharacterized protein</fullName>
    </submittedName>
</protein>
<dbReference type="Proteomes" id="UP000187417">
    <property type="component" value="Unassembled WGS sequence"/>
</dbReference>
<proteinExistence type="predicted"/>
<organism evidence="1 2">
    <name type="scientific">Alistipes putredinis</name>
    <dbReference type="NCBI Taxonomy" id="28117"/>
    <lineage>
        <taxon>Bacteria</taxon>
        <taxon>Pseudomonadati</taxon>
        <taxon>Bacteroidota</taxon>
        <taxon>Bacteroidia</taxon>
        <taxon>Bacteroidales</taxon>
        <taxon>Rikenellaceae</taxon>
        <taxon>Alistipes</taxon>
    </lineage>
</organism>
<evidence type="ECO:0000313" key="2">
    <source>
        <dbReference type="Proteomes" id="UP000187417"/>
    </source>
</evidence>
<accession>A0A1Q6F431</accession>
<dbReference type="AlphaFoldDB" id="A0A1Q6F431"/>
<name>A0A1Q6F431_9BACT</name>